<keyword evidence="8" id="KW-1208">Phospholipid metabolism</keyword>
<dbReference type="GO" id="GO:0005886">
    <property type="term" value="C:plasma membrane"/>
    <property type="evidence" value="ECO:0007669"/>
    <property type="project" value="TreeGrafter"/>
</dbReference>
<dbReference type="SMART" id="SM00046">
    <property type="entry name" value="DAGKc"/>
    <property type="match status" value="1"/>
</dbReference>
<evidence type="ECO:0000256" key="8">
    <source>
        <dbReference type="ARBA" id="ARBA00023264"/>
    </source>
</evidence>
<keyword evidence="4" id="KW-0547">Nucleotide-binding</keyword>
<accession>A0A7D4UKB1</accession>
<dbReference type="SUPFAM" id="SSF111331">
    <property type="entry name" value="NAD kinase/diacylglycerol kinase-like"/>
    <property type="match status" value="1"/>
</dbReference>
<evidence type="ECO:0000259" key="9">
    <source>
        <dbReference type="PROSITE" id="PS50146"/>
    </source>
</evidence>
<dbReference type="Gene3D" id="2.60.200.40">
    <property type="match status" value="1"/>
</dbReference>
<dbReference type="RefSeq" id="WP_173494135.1">
    <property type="nucleotide sequence ID" value="NZ_CP054056.1"/>
</dbReference>
<dbReference type="PANTHER" id="PTHR12358">
    <property type="entry name" value="SPHINGOSINE KINASE"/>
    <property type="match status" value="1"/>
</dbReference>
<evidence type="ECO:0000256" key="7">
    <source>
        <dbReference type="ARBA" id="ARBA00023209"/>
    </source>
</evidence>
<evidence type="ECO:0000256" key="3">
    <source>
        <dbReference type="ARBA" id="ARBA00022679"/>
    </source>
</evidence>
<dbReference type="GO" id="GO:0005524">
    <property type="term" value="F:ATP binding"/>
    <property type="evidence" value="ECO:0007669"/>
    <property type="project" value="UniProtKB-KW"/>
</dbReference>
<dbReference type="InterPro" id="IPR016064">
    <property type="entry name" value="NAD/diacylglycerol_kinase_sf"/>
</dbReference>
<dbReference type="KEGG" id="aqg:HRU87_06720"/>
<dbReference type="GO" id="GO:0016301">
    <property type="term" value="F:kinase activity"/>
    <property type="evidence" value="ECO:0007669"/>
    <property type="project" value="UniProtKB-KW"/>
</dbReference>
<dbReference type="InterPro" id="IPR045540">
    <property type="entry name" value="YegS/DAGK_C"/>
</dbReference>
<protein>
    <recommendedName>
        <fullName evidence="9">DAGKc domain-containing protein</fullName>
    </recommendedName>
</protein>
<keyword evidence="7" id="KW-0444">Lipid biosynthesis</keyword>
<dbReference type="InterPro" id="IPR001206">
    <property type="entry name" value="Diacylglycerol_kinase_cat_dom"/>
</dbReference>
<sequence length="313" mass="34596">MGGHAIIFNPSKTSKEKLEQFITQAQLNHVSLFTSDSKTNGYQTALKVISEGHRHIAIAGGDGTIRAVIQAVAEAKHEVSIGLIAIGTGNVLARNLRIPLGLSAKSIERALSGQPYRIDLGEAMALMHDGHLRQFFFTGIAGLGMDARIMQRTRKSLKRRVGWIAYIDGGFRSLPLKFEKFEVSVDERPLRTLKSYSILVGNAGWLPGNISMMPDAKLDDGQLDFAAIGPRRIWNWIDFLARVTWQNQIVRPISLGRKFLDATANLKTMENLNGARIRIRPSSPSPMQLDGDVMGEVLEVNFCLKPKGLVVRL</sequence>
<dbReference type="InterPro" id="IPR050187">
    <property type="entry name" value="Lipid_Phosphate_FormReg"/>
</dbReference>
<gene>
    <name evidence="10" type="ORF">HRU87_06720</name>
</gene>
<dbReference type="Proteomes" id="UP000501003">
    <property type="component" value="Chromosome"/>
</dbReference>
<organism evidence="10 11">
    <name type="scientific">Aquiluna borgnonia</name>
    <dbReference type="NCBI Taxonomy" id="2499157"/>
    <lineage>
        <taxon>Bacteria</taxon>
        <taxon>Bacillati</taxon>
        <taxon>Actinomycetota</taxon>
        <taxon>Actinomycetes</taxon>
        <taxon>Micrococcales</taxon>
        <taxon>Microbacteriaceae</taxon>
        <taxon>Luna cluster</taxon>
        <taxon>Luna-1 subcluster</taxon>
        <taxon>Aquiluna</taxon>
    </lineage>
</organism>
<evidence type="ECO:0000256" key="2">
    <source>
        <dbReference type="ARBA" id="ARBA00005983"/>
    </source>
</evidence>
<keyword evidence="11" id="KW-1185">Reference proteome</keyword>
<proteinExistence type="inferred from homology"/>
<evidence type="ECO:0000256" key="6">
    <source>
        <dbReference type="ARBA" id="ARBA00022840"/>
    </source>
</evidence>
<evidence type="ECO:0000256" key="1">
    <source>
        <dbReference type="ARBA" id="ARBA00001946"/>
    </source>
</evidence>
<dbReference type="GO" id="GO:0008654">
    <property type="term" value="P:phospholipid biosynthetic process"/>
    <property type="evidence" value="ECO:0007669"/>
    <property type="project" value="UniProtKB-KW"/>
</dbReference>
<evidence type="ECO:0000313" key="11">
    <source>
        <dbReference type="Proteomes" id="UP000501003"/>
    </source>
</evidence>
<dbReference type="InterPro" id="IPR017438">
    <property type="entry name" value="ATP-NAD_kinase_N"/>
</dbReference>
<dbReference type="Gene3D" id="3.40.50.10330">
    <property type="entry name" value="Probable inorganic polyphosphate/atp-NAD kinase, domain 1"/>
    <property type="match status" value="1"/>
</dbReference>
<dbReference type="Pfam" id="PF00781">
    <property type="entry name" value="DAGK_cat"/>
    <property type="match status" value="1"/>
</dbReference>
<dbReference type="Pfam" id="PF19279">
    <property type="entry name" value="YegS_C"/>
    <property type="match status" value="1"/>
</dbReference>
<dbReference type="AlphaFoldDB" id="A0A7D4UKB1"/>
<evidence type="ECO:0000313" key="10">
    <source>
        <dbReference type="EMBL" id="QKJ25839.1"/>
    </source>
</evidence>
<dbReference type="EMBL" id="CP054056">
    <property type="protein sequence ID" value="QKJ25839.1"/>
    <property type="molecule type" value="Genomic_DNA"/>
</dbReference>
<name>A0A7D4UKB1_9MICO</name>
<keyword evidence="3" id="KW-0808">Transferase</keyword>
<evidence type="ECO:0000256" key="5">
    <source>
        <dbReference type="ARBA" id="ARBA00022777"/>
    </source>
</evidence>
<comment type="cofactor">
    <cofactor evidence="1">
        <name>Mg(2+)</name>
        <dbReference type="ChEBI" id="CHEBI:18420"/>
    </cofactor>
</comment>
<dbReference type="PANTHER" id="PTHR12358:SF106">
    <property type="entry name" value="LIPID KINASE YEGS"/>
    <property type="match status" value="1"/>
</dbReference>
<keyword evidence="6" id="KW-0067">ATP-binding</keyword>
<keyword evidence="7" id="KW-0594">Phospholipid biosynthesis</keyword>
<dbReference type="PROSITE" id="PS50146">
    <property type="entry name" value="DAGK"/>
    <property type="match status" value="1"/>
</dbReference>
<keyword evidence="7" id="KW-0443">Lipid metabolism</keyword>
<comment type="similarity">
    <text evidence="2">Belongs to the diacylglycerol/lipid kinase family.</text>
</comment>
<feature type="domain" description="DAGKc" evidence="9">
    <location>
        <begin position="1"/>
        <end position="128"/>
    </location>
</feature>
<evidence type="ECO:0000256" key="4">
    <source>
        <dbReference type="ARBA" id="ARBA00022741"/>
    </source>
</evidence>
<keyword evidence="5" id="KW-0418">Kinase</keyword>
<reference evidence="10 11" key="1">
    <citation type="submission" date="2020-05" db="EMBL/GenBank/DDBJ databases">
        <title>Aquirufa sp. strain 15G-AUS-rot a new Aquirufa species.</title>
        <authorList>
            <person name="Pitt A."/>
            <person name="Hahn M.W."/>
        </authorList>
    </citation>
    <scope>NUCLEOTIDE SEQUENCE [LARGE SCALE GENOMIC DNA]</scope>
    <source>
        <strain evidence="10 11">15G-AUS-rot</strain>
    </source>
</reference>